<evidence type="ECO:0000313" key="2">
    <source>
        <dbReference type="EMBL" id="KAK3855345.1"/>
    </source>
</evidence>
<accession>A0AAE1ELS7</accession>
<dbReference type="Proteomes" id="UP001286313">
    <property type="component" value="Unassembled WGS sequence"/>
</dbReference>
<dbReference type="PANTHER" id="PTHR21398">
    <property type="entry name" value="AGAP007094-PA"/>
    <property type="match status" value="1"/>
</dbReference>
<sequence>MLHGKYALVSNWRDKSLPPQSLDKDPYLLEIYNHKFGIISPRSLSYHIRETMHSLIMATVWVCLCACLWVGSWADICDRRDRRTDIRRWKGDIGDLEMFPGGRVRDRLQLKHRVRRFLSFPTGSVLTVTPKLTIPFYDEFDGYITGAQLYAVAFDLALPNATLRLRKFEEDDPMTYTSYGSGSSYGSRLGRSLDSQRVAGFNLLQKLMDTMGLAGEECLLRAVCEVAERPVDNLGVTGEIINLFFSAGYGGGSEEVKEYVKAEEVGRREGECETKYSSCPYPLASMVESALTHLHLGLAQAATFSIT</sequence>
<protein>
    <submittedName>
        <fullName evidence="2">Uncharacterized protein</fullName>
    </submittedName>
</protein>
<name>A0AAE1ELS7_PETCI</name>
<keyword evidence="1" id="KW-0472">Membrane</keyword>
<dbReference type="Pfam" id="PF07841">
    <property type="entry name" value="DM4_12"/>
    <property type="match status" value="1"/>
</dbReference>
<reference evidence="2" key="1">
    <citation type="submission" date="2023-10" db="EMBL/GenBank/DDBJ databases">
        <title>Genome assemblies of two species of porcelain crab, Petrolisthes cinctipes and Petrolisthes manimaculis (Anomura: Porcellanidae).</title>
        <authorList>
            <person name="Angst P."/>
        </authorList>
    </citation>
    <scope>NUCLEOTIDE SEQUENCE</scope>
    <source>
        <strain evidence="2">PB745_01</strain>
        <tissue evidence="2">Gill</tissue>
    </source>
</reference>
<keyword evidence="1" id="KW-1133">Transmembrane helix</keyword>
<feature type="transmembrane region" description="Helical" evidence="1">
    <location>
        <begin position="55"/>
        <end position="74"/>
    </location>
</feature>
<evidence type="ECO:0000313" key="3">
    <source>
        <dbReference type="Proteomes" id="UP001286313"/>
    </source>
</evidence>
<organism evidence="2 3">
    <name type="scientific">Petrolisthes cinctipes</name>
    <name type="common">Flat porcelain crab</name>
    <dbReference type="NCBI Taxonomy" id="88211"/>
    <lineage>
        <taxon>Eukaryota</taxon>
        <taxon>Metazoa</taxon>
        <taxon>Ecdysozoa</taxon>
        <taxon>Arthropoda</taxon>
        <taxon>Crustacea</taxon>
        <taxon>Multicrustacea</taxon>
        <taxon>Malacostraca</taxon>
        <taxon>Eumalacostraca</taxon>
        <taxon>Eucarida</taxon>
        <taxon>Decapoda</taxon>
        <taxon>Pleocyemata</taxon>
        <taxon>Anomura</taxon>
        <taxon>Galatheoidea</taxon>
        <taxon>Porcellanidae</taxon>
        <taxon>Petrolisthes</taxon>
    </lineage>
</organism>
<dbReference type="PANTHER" id="PTHR21398:SF6">
    <property type="entry name" value="AGAP007094-PA"/>
    <property type="match status" value="1"/>
</dbReference>
<dbReference type="InterPro" id="IPR006631">
    <property type="entry name" value="DM4_12"/>
</dbReference>
<dbReference type="EMBL" id="JAWQEG010006258">
    <property type="protein sequence ID" value="KAK3855345.1"/>
    <property type="molecule type" value="Genomic_DNA"/>
</dbReference>
<proteinExistence type="predicted"/>
<dbReference type="SMART" id="SM00718">
    <property type="entry name" value="DM4_12"/>
    <property type="match status" value="1"/>
</dbReference>
<evidence type="ECO:0000256" key="1">
    <source>
        <dbReference type="SAM" id="Phobius"/>
    </source>
</evidence>
<keyword evidence="1" id="KW-0812">Transmembrane</keyword>
<gene>
    <name evidence="2" type="ORF">Pcinc_038246</name>
</gene>
<dbReference type="AlphaFoldDB" id="A0AAE1ELS7"/>
<comment type="caution">
    <text evidence="2">The sequence shown here is derived from an EMBL/GenBank/DDBJ whole genome shotgun (WGS) entry which is preliminary data.</text>
</comment>
<keyword evidence="3" id="KW-1185">Reference proteome</keyword>